<gene>
    <name evidence="1" type="ORF">M2152_000828</name>
</gene>
<sequence>MTQEPQTTFLPMTTDQDRTAEARAAAARQIENHGGVITNMKATLLSHVPSFTAYMEWYTLRDELVPFIGERAVSLFSYAISDENDCLVCSVFFRRILIDNGEDPDNPQVTEAEQLLIDWGRYIVRDPAGIPDEFYARLEAAFHPQLRVLLLAFAGQMVATNLFNTVGRVPLDEVLYEYRKPGDERTR</sequence>
<dbReference type="InterPro" id="IPR029032">
    <property type="entry name" value="AhpD-like"/>
</dbReference>
<name>A0ABT6KKZ5_9MICO</name>
<protein>
    <submittedName>
        <fullName evidence="1">Uncharacterized protein</fullName>
    </submittedName>
</protein>
<organism evidence="1 2">
    <name type="scientific">Antiquaquibacter oligotrophicus</name>
    <dbReference type="NCBI Taxonomy" id="2880260"/>
    <lineage>
        <taxon>Bacteria</taxon>
        <taxon>Bacillati</taxon>
        <taxon>Actinomycetota</taxon>
        <taxon>Actinomycetes</taxon>
        <taxon>Micrococcales</taxon>
        <taxon>Microbacteriaceae</taxon>
        <taxon>Antiquaquibacter</taxon>
    </lineage>
</organism>
<dbReference type="Proteomes" id="UP001160142">
    <property type="component" value="Unassembled WGS sequence"/>
</dbReference>
<dbReference type="EMBL" id="JARXVQ010000001">
    <property type="protein sequence ID" value="MDH6180646.1"/>
    <property type="molecule type" value="Genomic_DNA"/>
</dbReference>
<dbReference type="RefSeq" id="WP_322132988.1">
    <property type="nucleotide sequence ID" value="NZ_CP085036.1"/>
</dbReference>
<dbReference type="Gene3D" id="1.20.1290.10">
    <property type="entry name" value="AhpD-like"/>
    <property type="match status" value="1"/>
</dbReference>
<keyword evidence="2" id="KW-1185">Reference proteome</keyword>
<accession>A0ABT6KKZ5</accession>
<evidence type="ECO:0000313" key="2">
    <source>
        <dbReference type="Proteomes" id="UP001160142"/>
    </source>
</evidence>
<evidence type="ECO:0000313" key="1">
    <source>
        <dbReference type="EMBL" id="MDH6180646.1"/>
    </source>
</evidence>
<comment type="caution">
    <text evidence="1">The sequence shown here is derived from an EMBL/GenBank/DDBJ whole genome shotgun (WGS) entry which is preliminary data.</text>
</comment>
<proteinExistence type="predicted"/>
<dbReference type="SUPFAM" id="SSF69118">
    <property type="entry name" value="AhpD-like"/>
    <property type="match status" value="1"/>
</dbReference>
<reference evidence="1 2" key="1">
    <citation type="submission" date="2023-04" db="EMBL/GenBank/DDBJ databases">
        <title>Genome Encyclopedia of Bacteria and Archaea VI: Functional Genomics of Type Strains.</title>
        <authorList>
            <person name="Whitman W."/>
        </authorList>
    </citation>
    <scope>NUCLEOTIDE SEQUENCE [LARGE SCALE GENOMIC DNA]</scope>
    <source>
        <strain evidence="1 2">SG_E_30_P1</strain>
    </source>
</reference>